<dbReference type="GO" id="GO:0006829">
    <property type="term" value="P:zinc ion transport"/>
    <property type="evidence" value="ECO:0007669"/>
    <property type="project" value="UniProtKB-KW"/>
</dbReference>
<evidence type="ECO:0000313" key="9">
    <source>
        <dbReference type="EMBL" id="HCA02784.1"/>
    </source>
</evidence>
<evidence type="ECO:0000256" key="6">
    <source>
        <dbReference type="SAM" id="Coils"/>
    </source>
</evidence>
<keyword evidence="5" id="KW-0862">Zinc</keyword>
<dbReference type="PANTHER" id="PTHR42953">
    <property type="entry name" value="HIGH-AFFINITY ZINC UPTAKE SYSTEM PROTEIN ZNUA-RELATED"/>
    <property type="match status" value="1"/>
</dbReference>
<keyword evidence="5" id="KW-0406">Ion transport</keyword>
<dbReference type="InterPro" id="IPR050492">
    <property type="entry name" value="Bact_metal-bind_prot9"/>
</dbReference>
<proteinExistence type="inferred from homology"/>
<accession>A0A3D0KH42</accession>
<keyword evidence="3" id="KW-0813">Transport</keyword>
<organism evidence="9">
    <name type="scientific">Halomonas campaniensis</name>
    <dbReference type="NCBI Taxonomy" id="213554"/>
    <lineage>
        <taxon>Bacteria</taxon>
        <taxon>Pseudomonadati</taxon>
        <taxon>Pseudomonadota</taxon>
        <taxon>Gammaproteobacteria</taxon>
        <taxon>Oceanospirillales</taxon>
        <taxon>Halomonadaceae</taxon>
        <taxon>Halomonas</taxon>
    </lineage>
</organism>
<dbReference type="Pfam" id="PF01297">
    <property type="entry name" value="ZnuA"/>
    <property type="match status" value="1"/>
</dbReference>
<comment type="caution">
    <text evidence="9">The sequence shown here is derived from an EMBL/GenBank/DDBJ whole genome shotgun (WGS) entry which is preliminary data.</text>
</comment>
<feature type="coiled-coil region" evidence="6">
    <location>
        <begin position="167"/>
        <end position="198"/>
    </location>
</feature>
<dbReference type="GO" id="GO:0046872">
    <property type="term" value="F:metal ion binding"/>
    <property type="evidence" value="ECO:0007669"/>
    <property type="project" value="InterPro"/>
</dbReference>
<keyword evidence="5" id="KW-0864">Zinc transport</keyword>
<evidence type="ECO:0000256" key="4">
    <source>
        <dbReference type="ARBA" id="ARBA00022729"/>
    </source>
</evidence>
<dbReference type="EMBL" id="DOTR01000059">
    <property type="protein sequence ID" value="HCA02784.1"/>
    <property type="molecule type" value="Genomic_DNA"/>
</dbReference>
<sequence length="307" mass="33427">MKYRLSRYTLPLLASFPLSALADVPRVAVDIPPIHSLVAKVMGGLGSPDLFIQPGASPHGYSLRPSEAKVLNDADVVVWVSNDLTPWLSAPIANLANDAEHLELMGVSGINTVAYREGVTFDLGDHDHDHDHHHDGQDPHGWLDPGNARRWLDSIAQQLSEIDPDNAAHYRANAAQGQQELEALEQDLKERLANSEETRFIVFHDAYQYFEKALGVTAAGAISIGDASSPSPRRIETIQQLVDAEGVTCVFSEPQFNPQIVDTVFGDTDVYIGVMDPLGVGLTLGAGLYDALLNQMADEIQHCTDTM</sequence>
<gene>
    <name evidence="9" type="ORF">DEO68_11515</name>
</gene>
<name>A0A3D0KH42_9GAMM</name>
<dbReference type="Gene3D" id="3.40.50.1980">
    <property type="entry name" value="Nitrogenase molybdenum iron protein domain"/>
    <property type="match status" value="2"/>
</dbReference>
<evidence type="ECO:0000256" key="8">
    <source>
        <dbReference type="SAM" id="SignalP"/>
    </source>
</evidence>
<evidence type="ECO:0000256" key="2">
    <source>
        <dbReference type="ARBA" id="ARBA00015915"/>
    </source>
</evidence>
<reference evidence="9" key="1">
    <citation type="journal article" date="2018" name="Nat. Biotechnol.">
        <title>A standardized bacterial taxonomy based on genome phylogeny substantially revises the tree of life.</title>
        <authorList>
            <person name="Parks D.H."/>
            <person name="Chuvochina M."/>
            <person name="Waite D.W."/>
            <person name="Rinke C."/>
            <person name="Skarshewski A."/>
            <person name="Chaumeil P.A."/>
            <person name="Hugenholtz P."/>
        </authorList>
    </citation>
    <scope>NUCLEOTIDE SEQUENCE [LARGE SCALE GENOMIC DNA]</scope>
    <source>
        <strain evidence="9">UBA11284</strain>
    </source>
</reference>
<feature type="signal peptide" evidence="8">
    <location>
        <begin position="1"/>
        <end position="22"/>
    </location>
</feature>
<evidence type="ECO:0000256" key="7">
    <source>
        <dbReference type="SAM" id="MobiDB-lite"/>
    </source>
</evidence>
<evidence type="ECO:0000256" key="1">
    <source>
        <dbReference type="ARBA" id="ARBA00011028"/>
    </source>
</evidence>
<evidence type="ECO:0000256" key="3">
    <source>
        <dbReference type="ARBA" id="ARBA00022448"/>
    </source>
</evidence>
<feature type="compositionally biased region" description="Basic and acidic residues" evidence="7">
    <location>
        <begin position="126"/>
        <end position="138"/>
    </location>
</feature>
<keyword evidence="4 8" id="KW-0732">Signal</keyword>
<feature type="region of interest" description="Disordered" evidence="7">
    <location>
        <begin position="126"/>
        <end position="145"/>
    </location>
</feature>
<evidence type="ECO:0000256" key="5">
    <source>
        <dbReference type="ARBA" id="ARBA00022906"/>
    </source>
</evidence>
<keyword evidence="6" id="KW-0175">Coiled coil</keyword>
<comment type="similarity">
    <text evidence="1">Belongs to the bacterial solute-binding protein 9 family.</text>
</comment>
<dbReference type="InterPro" id="IPR006127">
    <property type="entry name" value="ZnuA-like"/>
</dbReference>
<protein>
    <recommendedName>
        <fullName evidence="2">High-affinity zinc uptake system protein ZnuA</fullName>
    </recommendedName>
</protein>
<dbReference type="SUPFAM" id="SSF53807">
    <property type="entry name" value="Helical backbone' metal receptor"/>
    <property type="match status" value="1"/>
</dbReference>
<dbReference type="PANTHER" id="PTHR42953:SF3">
    <property type="entry name" value="HIGH-AFFINITY ZINC UPTAKE SYSTEM PROTEIN ZNUA"/>
    <property type="match status" value="1"/>
</dbReference>
<dbReference type="AlphaFoldDB" id="A0A3D0KH42"/>
<feature type="chain" id="PRO_5017669414" description="High-affinity zinc uptake system protein ZnuA" evidence="8">
    <location>
        <begin position="23"/>
        <end position="307"/>
    </location>
</feature>